<dbReference type="PANTHER" id="PTHR11439:SF495">
    <property type="entry name" value="REVERSE TRANSCRIPTASE, RNA-DEPENDENT DNA POLYMERASE-RELATED"/>
    <property type="match status" value="1"/>
</dbReference>
<name>A0A6L2LW20_TANCI</name>
<feature type="domain" description="CCHC-type" evidence="4">
    <location>
        <begin position="1016"/>
        <end position="1031"/>
    </location>
</feature>
<proteinExistence type="predicted"/>
<dbReference type="GO" id="GO:0003676">
    <property type="term" value="F:nucleic acid binding"/>
    <property type="evidence" value="ECO:0007669"/>
    <property type="project" value="InterPro"/>
</dbReference>
<dbReference type="InterPro" id="IPR036875">
    <property type="entry name" value="Znf_CCHC_sf"/>
</dbReference>
<dbReference type="Gene3D" id="4.10.60.10">
    <property type="entry name" value="Zinc finger, CCHC-type"/>
    <property type="match status" value="1"/>
</dbReference>
<feature type="region of interest" description="Disordered" evidence="3">
    <location>
        <begin position="1027"/>
        <end position="1056"/>
    </location>
</feature>
<feature type="coiled-coil region" evidence="2">
    <location>
        <begin position="1471"/>
        <end position="1512"/>
    </location>
</feature>
<dbReference type="PANTHER" id="PTHR11439">
    <property type="entry name" value="GAG-POL-RELATED RETROTRANSPOSON"/>
    <property type="match status" value="1"/>
</dbReference>
<reference evidence="5" key="1">
    <citation type="journal article" date="2019" name="Sci. Rep.">
        <title>Draft genome of Tanacetum cinerariifolium, the natural source of mosquito coil.</title>
        <authorList>
            <person name="Yamashiro T."/>
            <person name="Shiraishi A."/>
            <person name="Satake H."/>
            <person name="Nakayama K."/>
        </authorList>
    </citation>
    <scope>NUCLEOTIDE SEQUENCE</scope>
</reference>
<keyword evidence="1" id="KW-0863">Zinc-finger</keyword>
<feature type="region of interest" description="Disordered" evidence="3">
    <location>
        <begin position="1415"/>
        <end position="1439"/>
    </location>
</feature>
<feature type="compositionally biased region" description="Basic residues" evidence="3">
    <location>
        <begin position="773"/>
        <end position="783"/>
    </location>
</feature>
<feature type="compositionally biased region" description="Polar residues" evidence="3">
    <location>
        <begin position="1428"/>
        <end position="1439"/>
    </location>
</feature>
<accession>A0A6L2LW20</accession>
<feature type="compositionally biased region" description="Basic and acidic residues" evidence="3">
    <location>
        <begin position="1030"/>
        <end position="1045"/>
    </location>
</feature>
<organism evidence="5">
    <name type="scientific">Tanacetum cinerariifolium</name>
    <name type="common">Dalmatian daisy</name>
    <name type="synonym">Chrysanthemum cinerariifolium</name>
    <dbReference type="NCBI Taxonomy" id="118510"/>
    <lineage>
        <taxon>Eukaryota</taxon>
        <taxon>Viridiplantae</taxon>
        <taxon>Streptophyta</taxon>
        <taxon>Embryophyta</taxon>
        <taxon>Tracheophyta</taxon>
        <taxon>Spermatophyta</taxon>
        <taxon>Magnoliopsida</taxon>
        <taxon>eudicotyledons</taxon>
        <taxon>Gunneridae</taxon>
        <taxon>Pentapetalae</taxon>
        <taxon>asterids</taxon>
        <taxon>campanulids</taxon>
        <taxon>Asterales</taxon>
        <taxon>Asteraceae</taxon>
        <taxon>Asteroideae</taxon>
        <taxon>Anthemideae</taxon>
        <taxon>Anthemidinae</taxon>
        <taxon>Tanacetum</taxon>
    </lineage>
</organism>
<feature type="region of interest" description="Disordered" evidence="3">
    <location>
        <begin position="754"/>
        <end position="784"/>
    </location>
</feature>
<keyword evidence="1" id="KW-0862">Zinc</keyword>
<comment type="caution">
    <text evidence="5">The sequence shown here is derived from an EMBL/GenBank/DDBJ whole genome shotgun (WGS) entry which is preliminary data.</text>
</comment>
<evidence type="ECO:0000259" key="4">
    <source>
        <dbReference type="PROSITE" id="PS50158"/>
    </source>
</evidence>
<feature type="coiled-coil region" evidence="2">
    <location>
        <begin position="1171"/>
        <end position="1198"/>
    </location>
</feature>
<evidence type="ECO:0000256" key="3">
    <source>
        <dbReference type="SAM" id="MobiDB-lite"/>
    </source>
</evidence>
<gene>
    <name evidence="5" type="ORF">Tci_037297</name>
</gene>
<dbReference type="InterPro" id="IPR001878">
    <property type="entry name" value="Znf_CCHC"/>
</dbReference>
<dbReference type="SUPFAM" id="SSF57756">
    <property type="entry name" value="Retrovirus zinc finger-like domains"/>
    <property type="match status" value="1"/>
</dbReference>
<dbReference type="Pfam" id="PF14223">
    <property type="entry name" value="Retrotran_gag_2"/>
    <property type="match status" value="1"/>
</dbReference>
<evidence type="ECO:0000313" key="5">
    <source>
        <dbReference type="EMBL" id="GEU65319.1"/>
    </source>
</evidence>
<dbReference type="EMBL" id="BKCJ010005177">
    <property type="protein sequence ID" value="GEU65319.1"/>
    <property type="molecule type" value="Genomic_DNA"/>
</dbReference>
<evidence type="ECO:0000256" key="2">
    <source>
        <dbReference type="SAM" id="Coils"/>
    </source>
</evidence>
<keyword evidence="2" id="KW-0175">Coiled coil</keyword>
<protein>
    <recommendedName>
        <fullName evidence="4">CCHC-type domain-containing protein</fullName>
    </recommendedName>
</protein>
<evidence type="ECO:0000256" key="1">
    <source>
        <dbReference type="PROSITE-ProRule" id="PRU00047"/>
    </source>
</evidence>
<dbReference type="GO" id="GO:0008270">
    <property type="term" value="F:zinc ion binding"/>
    <property type="evidence" value="ECO:0007669"/>
    <property type="project" value="UniProtKB-KW"/>
</dbReference>
<keyword evidence="1" id="KW-0479">Metal-binding</keyword>
<dbReference type="PROSITE" id="PS50158">
    <property type="entry name" value="ZF_CCHC"/>
    <property type="match status" value="1"/>
</dbReference>
<sequence length="1721" mass="195284">MTDYSLWEVIKTGNKVLTKTIRTVEKPYEPTTIEEKLDRKNEMKARGTLFMALPNKDPLKFHSYQDVKLLMQAIEKRYRGNKQFKKVQRILLKQQYENFAASSSKTLDHTFDRLQKLISQLEIQGEVIEQEDINLKLTNSTSNTNEADNTAYGVSIAHTQEDLEQIDPDDLEEMDFRIGGYDWSYQAEEEHRTNFALMTLTSLGSSSNLDSENLEKPKKERDELKLTLKKYQNSSKTLNTLLESLVSDKDKTGLGYKATSPATSFFVNSSKMIENQENVRSRSNKGYHAVPPPYTGNYIPPKPDLMFIDEQVKKIKPVRKNNFSPPIIEDWNSDDESEVEFEPKVEVKTIRACIEKIKFVKTAREKVKKIQVYNGLDPLISQGHKDSAEDARKKATKVDASQILDNINDIGIFGNVYDDEAVEEEVDMNNMDSSYTIPDAPLTEFLKIILKSSDWQYRNTSSTLLEPNKALVKDAEAEDVDVHLYRLMIRSYMYLTAFRPNIRFVVCTYARFQVTPKTSHIHAVKGIFICLKGQPKLGLWYPKDLPFDLEASTDSDYARASLDRISKTGEYVAAASCCGQVLWIQNQMLDYGFNLMNTKIYIDNENETIYKEWEDIMERAATIASSLEAEQDIEMARMGAKTTAWNEFSSTMASSIICLANNQKFNFSKYIFDNMVKHLEGGVNFLMFLRFLQVFLDKQVEGMAKHNEIYVISSHTKKVFANMRRQGHDFFGNVTPLFETIMVNARKEVGKGSGLHIDSHYTPTNTQPSSSKSQKKIKPKRKQSQNYTFKMRIEQYFLMTDYTLWDVIINGDSPAPTVVIEGAVRQVTILSADQKLARRNELKASGTLLMALPDKHQLKFNSHKDAKTLMQAIEKRLPSEWKTHTLIWRNKANLEEHNLDDLFNSLKIYETEVRHSSSPGNPTKNLAFVSSSNTDSTTDSVSAATSVSFVCAQLPVPRLDNKDLKQINVDDLEEMDLRWQMAILTMRARRFLQKTRRNLGDNRVTTMGLDMSKVECYNCHRNGHFTQECRSPKDTKRTSAAEPQRRHVPVKTSTSNALVSQSDGIRSYDWSYQAEEEPANFALMAIPSSSYASNNEVQSCSKACSKAYDQLHSQYDKLTVEYRKSQIDILSYQAGLESVEARLVVYKKNELILQENINMLKNEVEARDNVLITLKQKLNQAKKEKDDLKLKFDKFQTSSKSLTELLASQTNNKYGLGYYSESDSESLSPSSLSDRIQLSGRYNVVPPSIIGNFMPPKPDLVFYTALIAVETAYSAFTVQLSPAKPAQDLSHITRPMAPIIEDWVSNTEDESEPNDPQNVLSFVQPTEHVKPSGHSDHPVEALILAATPKPTSPKTNCSGKIKNRKTCFVCRSVDHLIKDLLTKSKPVSVTAVRPVSADVPKIMISRPRHAHSLNTKSNSTIRRHKTRNQSSKTSNSSLKVTATKALVVSAVKGKKGNGGNTLQSDEDSLKLNELMELHTNLQSRVLDLEKIKTTQALEIDSLKRIVKKLEKKQRSRTHKLKRLYKERKIHDIDVDEDITLVNDQDDEQMFDVNDLQGKEVFVQEDVADKEVNAAGEVNAASIATTDSAAATMTVDEVILAHALMEIKSTKPKAKWIVLQEPSESRTTTTISSKKLQDKGKAIMIEEHVKLKKKDQIMLDGEVALKLQAELQAEFDKEQRLASEKAQQEEEANIALIETCDDVQAKIDADYQLAKRLQAEEQ</sequence>